<evidence type="ECO:0000313" key="1">
    <source>
        <dbReference type="EMBL" id="GAI85759.1"/>
    </source>
</evidence>
<proteinExistence type="predicted"/>
<organism evidence="1">
    <name type="scientific">marine sediment metagenome</name>
    <dbReference type="NCBI Taxonomy" id="412755"/>
    <lineage>
        <taxon>unclassified sequences</taxon>
        <taxon>metagenomes</taxon>
        <taxon>ecological metagenomes</taxon>
    </lineage>
</organism>
<feature type="non-terminal residue" evidence="1">
    <location>
        <position position="1"/>
    </location>
</feature>
<protein>
    <submittedName>
        <fullName evidence="1">Uncharacterized protein</fullName>
    </submittedName>
</protein>
<reference evidence="1" key="1">
    <citation type="journal article" date="2014" name="Front. Microbiol.">
        <title>High frequency of phylogenetically diverse reductive dehalogenase-homologous genes in deep subseafloor sedimentary metagenomes.</title>
        <authorList>
            <person name="Kawai M."/>
            <person name="Futagami T."/>
            <person name="Toyoda A."/>
            <person name="Takaki Y."/>
            <person name="Nishi S."/>
            <person name="Hori S."/>
            <person name="Arai W."/>
            <person name="Tsubouchi T."/>
            <person name="Morono Y."/>
            <person name="Uchiyama I."/>
            <person name="Ito T."/>
            <person name="Fujiyama A."/>
            <person name="Inagaki F."/>
            <person name="Takami H."/>
        </authorList>
    </citation>
    <scope>NUCLEOTIDE SEQUENCE</scope>
    <source>
        <strain evidence="1">Expedition CK06-06</strain>
    </source>
</reference>
<sequence length="163" mass="18201">YGESTTGAVNETRVLDFNLARRSAVVINRIIGQVEMHPDVTSGLELSACLINEVDLDPDNVEVEFANAENPDAVVVDSSRAFRQLHRHNFDTAAGLSHESIPLLKKDWHMIPVAERPISITNLRHTMMVIAALSQVYHVEVEIDYFIVELSLVEIGILNASRR</sequence>
<comment type="caution">
    <text evidence="1">The sequence shown here is derived from an EMBL/GenBank/DDBJ whole genome shotgun (WGS) entry which is preliminary data.</text>
</comment>
<accession>X1U0A9</accession>
<name>X1U0A9_9ZZZZ</name>
<dbReference type="AlphaFoldDB" id="X1U0A9"/>
<gene>
    <name evidence="1" type="ORF">S12H4_15071</name>
</gene>
<dbReference type="EMBL" id="BARW01007213">
    <property type="protein sequence ID" value="GAI85759.1"/>
    <property type="molecule type" value="Genomic_DNA"/>
</dbReference>